<feature type="coiled-coil region" evidence="1">
    <location>
        <begin position="505"/>
        <end position="551"/>
    </location>
</feature>
<comment type="caution">
    <text evidence="2">The sequence shown here is derived from an EMBL/GenBank/DDBJ whole genome shotgun (WGS) entry which is preliminary data.</text>
</comment>
<dbReference type="InterPro" id="IPR030916">
    <property type="entry name" value="ELWxxDGT_rpt"/>
</dbReference>
<sequence>MSMGQRQAREKSIQRRAALKAQRKQRRRRLRQAGARSGAAVAVTALGLSGLGMAPALAVPTDPHAVADIQPGTTSSRPGDKAALGNTVYFAATTDAGGAELWKSDGTSAGTLLVKDIYPGTSTDTYTDDEGVEHTYTYPNSSGPTGFVALGGSVYFSAYDPTHGRELWRTDGTPNGTQLVKDINPGSSGSMYGYGGYDYAGNSGDLFAVVGNTLYFAARDEDHGQELWQSDGTAAGTVLVQDISPGSTTETYTDDQGVEHTYTYPNSSSLGDISAAGTTLFFSNWDETRGRELWKSDGTANGTAFVKDIYPGTSTYTYTDGQGVEHTETSVNDSSPSPLATTASGTFYFSATDGDHGRELWKSNGTAGGTQLVKDVHPGPGSGTSTYGYSDAGAMVGSTLYFSGYGPDQGEELWSSDGTAAGTALVNDLYTGTSSYTYNGHTETYANSSAPGGFAAVGTALFFSAADAAHGRELWVLGVGEPATGGAVPVTPTANPACAPATTASADAAAKVSQAKAKLKKAKKSHNPAKIKKAKARLKKAKKAAAAAAATQAVSC</sequence>
<proteinExistence type="predicted"/>
<keyword evidence="3" id="KW-1185">Reference proteome</keyword>
<organism evidence="2 3">
    <name type="scientific">Nocardioides daeguensis</name>
    <dbReference type="NCBI Taxonomy" id="908359"/>
    <lineage>
        <taxon>Bacteria</taxon>
        <taxon>Bacillati</taxon>
        <taxon>Actinomycetota</taxon>
        <taxon>Actinomycetes</taxon>
        <taxon>Propionibacteriales</taxon>
        <taxon>Nocardioidaceae</taxon>
        <taxon>Nocardioides</taxon>
    </lineage>
</organism>
<protein>
    <recommendedName>
        <fullName evidence="4">Hyalin</fullName>
    </recommendedName>
</protein>
<dbReference type="NCBIfam" id="TIGR04534">
    <property type="entry name" value="ELWxxDGT_rpt"/>
    <property type="match status" value="3"/>
</dbReference>
<evidence type="ECO:0000256" key="1">
    <source>
        <dbReference type="SAM" id="Coils"/>
    </source>
</evidence>
<accession>A0ABP6UZ19</accession>
<reference evidence="3" key="1">
    <citation type="journal article" date="2019" name="Int. J. Syst. Evol. Microbiol.">
        <title>The Global Catalogue of Microorganisms (GCM) 10K type strain sequencing project: providing services to taxonomists for standard genome sequencing and annotation.</title>
        <authorList>
            <consortium name="The Broad Institute Genomics Platform"/>
            <consortium name="The Broad Institute Genome Sequencing Center for Infectious Disease"/>
            <person name="Wu L."/>
            <person name="Ma J."/>
        </authorList>
    </citation>
    <scope>NUCLEOTIDE SEQUENCE [LARGE SCALE GENOMIC DNA]</scope>
    <source>
        <strain evidence="3">JCM 17460</strain>
    </source>
</reference>
<evidence type="ECO:0008006" key="4">
    <source>
        <dbReference type="Google" id="ProtNLM"/>
    </source>
</evidence>
<dbReference type="EMBL" id="BAABBB010000007">
    <property type="protein sequence ID" value="GAA3524640.1"/>
    <property type="molecule type" value="Genomic_DNA"/>
</dbReference>
<dbReference type="RefSeq" id="WP_218233794.1">
    <property type="nucleotide sequence ID" value="NZ_BAABBB010000007.1"/>
</dbReference>
<evidence type="ECO:0000313" key="3">
    <source>
        <dbReference type="Proteomes" id="UP001500301"/>
    </source>
</evidence>
<keyword evidence="1" id="KW-0175">Coiled coil</keyword>
<evidence type="ECO:0000313" key="2">
    <source>
        <dbReference type="EMBL" id="GAA3524640.1"/>
    </source>
</evidence>
<dbReference type="Proteomes" id="UP001500301">
    <property type="component" value="Unassembled WGS sequence"/>
</dbReference>
<gene>
    <name evidence="2" type="ORF">GCM10022263_11440</name>
</gene>
<name>A0ABP6UZ19_9ACTN</name>